<name>A0A016QSM1_9DEIO</name>
<evidence type="ECO:0000256" key="1">
    <source>
        <dbReference type="SAM" id="Phobius"/>
    </source>
</evidence>
<organism evidence="2 3">
    <name type="scientific">Deinococcus phoenicis</name>
    <dbReference type="NCBI Taxonomy" id="1476583"/>
    <lineage>
        <taxon>Bacteria</taxon>
        <taxon>Thermotogati</taxon>
        <taxon>Deinococcota</taxon>
        <taxon>Deinococci</taxon>
        <taxon>Deinococcales</taxon>
        <taxon>Deinococcaceae</taxon>
        <taxon>Deinococcus</taxon>
    </lineage>
</organism>
<keyword evidence="1" id="KW-0472">Membrane</keyword>
<keyword evidence="3" id="KW-1185">Reference proteome</keyword>
<accession>A0A016QSM1</accession>
<comment type="caution">
    <text evidence="2">The sequence shown here is derived from an EMBL/GenBank/DDBJ whole genome shotgun (WGS) entry which is preliminary data.</text>
</comment>
<evidence type="ECO:0000313" key="3">
    <source>
        <dbReference type="Proteomes" id="UP000020492"/>
    </source>
</evidence>
<dbReference type="Proteomes" id="UP000020492">
    <property type="component" value="Unassembled WGS sequence"/>
</dbReference>
<dbReference type="AlphaFoldDB" id="A0A016QSM1"/>
<gene>
    <name evidence="2" type="ORF">DEIPH_ctg013orf0009</name>
</gene>
<evidence type="ECO:0000313" key="2">
    <source>
        <dbReference type="EMBL" id="EYB68907.1"/>
    </source>
</evidence>
<sequence length="60" mass="6764">MIRLALLCVLAYVAMFPIIDRLSPDASAWLRLACVADLVLFLLTLTALLTRLTHPTWRNP</sequence>
<proteinExistence type="predicted"/>
<dbReference type="STRING" id="1476583.DEIPH_ctg013orf0009"/>
<reference evidence="2 3" key="1">
    <citation type="submission" date="2014-03" db="EMBL/GenBank/DDBJ databases">
        <title>Draft genome sequence of Deinococcus phoenicis 1P10ME.</title>
        <authorList>
            <person name="Stepanov V.G."/>
            <person name="Vaishampayan P."/>
            <person name="Venkateswaran K."/>
            <person name="Fox G.E."/>
        </authorList>
    </citation>
    <scope>NUCLEOTIDE SEQUENCE [LARGE SCALE GENOMIC DNA]</scope>
    <source>
        <strain evidence="2 3">1P10ME</strain>
    </source>
</reference>
<feature type="transmembrane region" description="Helical" evidence="1">
    <location>
        <begin position="26"/>
        <end position="49"/>
    </location>
</feature>
<dbReference type="RefSeq" id="WP_051517157.1">
    <property type="nucleotide sequence ID" value="NZ_JHAC01000013.1"/>
</dbReference>
<dbReference type="EMBL" id="JHAC01000013">
    <property type="protein sequence ID" value="EYB68907.1"/>
    <property type="molecule type" value="Genomic_DNA"/>
</dbReference>
<dbReference type="PATRIC" id="fig|1476583.3.peg.946"/>
<keyword evidence="1" id="KW-1133">Transmembrane helix</keyword>
<protein>
    <submittedName>
        <fullName evidence="2">Uncharacterized protein</fullName>
    </submittedName>
</protein>
<keyword evidence="1" id="KW-0812">Transmembrane</keyword>